<reference evidence="2 3" key="1">
    <citation type="submission" date="2016-09" db="EMBL/GenBank/DDBJ databases">
        <title>Draft genome sequence for the type strain of Desulfuribacillus alkaliarsenatis AHT28, an obligately anaerobic, sulfidogenic bacterium isolated from Russian soda lake sediments.</title>
        <authorList>
            <person name="Abin C.A."/>
            <person name="Hollibaugh J.T."/>
        </authorList>
    </citation>
    <scope>NUCLEOTIDE SEQUENCE [LARGE SCALE GENOMIC DNA]</scope>
    <source>
        <strain evidence="2 3">AHT28</strain>
    </source>
</reference>
<proteinExistence type="predicted"/>
<feature type="signal peptide" evidence="1">
    <location>
        <begin position="1"/>
        <end position="19"/>
    </location>
</feature>
<evidence type="ECO:0000256" key="1">
    <source>
        <dbReference type="SAM" id="SignalP"/>
    </source>
</evidence>
<dbReference type="AlphaFoldDB" id="A0A1E5G647"/>
<accession>A0A1E5G647</accession>
<feature type="chain" id="PRO_5039529102" evidence="1">
    <location>
        <begin position="20"/>
        <end position="677"/>
    </location>
</feature>
<evidence type="ECO:0000313" key="3">
    <source>
        <dbReference type="Proteomes" id="UP000094296"/>
    </source>
</evidence>
<dbReference type="PROSITE" id="PS51257">
    <property type="entry name" value="PROKAR_LIPOPROTEIN"/>
    <property type="match status" value="1"/>
</dbReference>
<dbReference type="OrthoDB" id="2604992at2"/>
<comment type="caution">
    <text evidence="2">The sequence shown here is derived from an EMBL/GenBank/DDBJ whole genome shotgun (WGS) entry which is preliminary data.</text>
</comment>
<dbReference type="Proteomes" id="UP000094296">
    <property type="component" value="Unassembled WGS sequence"/>
</dbReference>
<protein>
    <submittedName>
        <fullName evidence="2">Uncharacterized protein</fullName>
    </submittedName>
</protein>
<keyword evidence="1" id="KW-0732">Signal</keyword>
<organism evidence="2 3">
    <name type="scientific">Desulfuribacillus alkaliarsenatis</name>
    <dbReference type="NCBI Taxonomy" id="766136"/>
    <lineage>
        <taxon>Bacteria</taxon>
        <taxon>Bacillati</taxon>
        <taxon>Bacillota</taxon>
        <taxon>Desulfuribacillia</taxon>
        <taxon>Desulfuribacillales</taxon>
        <taxon>Desulfuribacillaceae</taxon>
        <taxon>Desulfuribacillus</taxon>
    </lineage>
</organism>
<dbReference type="RefSeq" id="WP_069642144.1">
    <property type="nucleotide sequence ID" value="NZ_MIJE01000001.1"/>
</dbReference>
<name>A0A1E5G647_9FIRM</name>
<evidence type="ECO:0000313" key="2">
    <source>
        <dbReference type="EMBL" id="OEF98652.1"/>
    </source>
</evidence>
<keyword evidence="3" id="KW-1185">Reference proteome</keyword>
<sequence length="677" mass="72055">MKKVLAVLVIFALAFTVIGCNDATEVVSNPGEVKLGMAYYNAHDGAMASAVAVVDENGKILNAYMDDFFYRNLSQGYLGLPGSDSSRITQHLVNPNDTLVSKKLEVNSDLYGAAMVRGGSTVLPADNLTKIEEFAIGKTIDELNAVLAKDTAMEDIQAASGATFVDNHRYLKTIVMAAEDAMNNESFSVNNVDNLVLAQSYYDAHGAPTIATAVVDGNVIAAALIDELYYFTGENDVVFDVSDAGTKFEVKSLPGHVLSSKKTNGEIYGASLANRGGIYVDQIAAIENFITGKTVAQLQTAYDQLDADGAVVADVVTGATMTDTKRYIKAVMIAANPSLAVGDKLAQPVALQEVKLGVAFYSAHDGGMAHAAAVVDADEKIVAVYMDELFPRNIEQGYVGLPAVDNERRWTNYLVDPKFVLASKKYPTNSDLYGAAMERAGSTVLPADNLAKIEQFALGKTITELNEALASESIQADIQAATGATFVDNGGYLKTIVLAAENALNNEAFEVINPSVVKVQLAYYDAHGAPTLGWAVMNGQVIAKSYVDELYFFENDGTNVVFEVDEPKLLPTFVEGYVMSSKKLNGANYGLSLADRGGIYVDQIAAIEAFIDGKTVAQLQASYDQLGAEGAVIADVVTGATMTDTPGYIKTIMIAADPSLAEGDPRAQMVTEITVAE</sequence>
<dbReference type="Gene3D" id="3.90.1010.20">
    <property type="match status" value="1"/>
</dbReference>
<dbReference type="EMBL" id="MIJE01000001">
    <property type="protein sequence ID" value="OEF98652.1"/>
    <property type="molecule type" value="Genomic_DNA"/>
</dbReference>
<dbReference type="STRING" id="766136.BHF68_03030"/>
<gene>
    <name evidence="2" type="ORF">BHF68_03030</name>
</gene>